<keyword evidence="3" id="KW-1185">Reference proteome</keyword>
<sequence length="315" mass="33982" precursor="true">MMCRFVFVLFASSLLASETLGAVSKIVFSESFSDYASLSTQWDLVADSPDTNLDVVDYRFVIAPTAFGIPEAPSSDLLSGPAQTGAYFQANLRSGMASAVGLLSKDAFDLVSFELQFDVFLSTGGEALAQNNATETVVWGVGRSTTEALSYAKRNTLGDGVWGWLATDNGFLQEDVALYQDSTVLSDLGETFDPEAPELFNTAFTPDPGIPNSAPLNDWITVKLVYDGTKMDVLFNDVLFFSEPIVGEITGPLYVGYADPFSSVSGSRSFQWGVIDNVILRDTSIIPEPTTLSLALLGLFAFGRRSLGERPRIAC</sequence>
<feature type="chain" id="PRO_5022867180" description="PEP-CTERM protein-sorting domain-containing protein" evidence="1">
    <location>
        <begin position="17"/>
        <end position="315"/>
    </location>
</feature>
<evidence type="ECO:0000256" key="1">
    <source>
        <dbReference type="SAM" id="SignalP"/>
    </source>
</evidence>
<proteinExistence type="predicted"/>
<dbReference type="OrthoDB" id="263083at2"/>
<reference evidence="2 3" key="1">
    <citation type="submission" date="2019-08" db="EMBL/GenBank/DDBJ databases">
        <title>Deep-cultivation of Planctomycetes and their phenomic and genomic characterization uncovers novel biology.</title>
        <authorList>
            <person name="Wiegand S."/>
            <person name="Jogler M."/>
            <person name="Boedeker C."/>
            <person name="Pinto D."/>
            <person name="Vollmers J."/>
            <person name="Rivas-Marin E."/>
            <person name="Kohn T."/>
            <person name="Peeters S.H."/>
            <person name="Heuer A."/>
            <person name="Rast P."/>
            <person name="Oberbeckmann S."/>
            <person name="Bunk B."/>
            <person name="Jeske O."/>
            <person name="Meyerdierks A."/>
            <person name="Storesund J.E."/>
            <person name="Kallscheuer N."/>
            <person name="Luecker S."/>
            <person name="Lage O.M."/>
            <person name="Pohl T."/>
            <person name="Merkel B.J."/>
            <person name="Hornburger P."/>
            <person name="Mueller R.-W."/>
            <person name="Bruemmer F."/>
            <person name="Labrenz M."/>
            <person name="Spormann A.M."/>
            <person name="Op den Camp H."/>
            <person name="Overmann J."/>
            <person name="Amann R."/>
            <person name="Jetten M.S.M."/>
            <person name="Mascher T."/>
            <person name="Medema M.H."/>
            <person name="Devos D.P."/>
            <person name="Kaster A.-K."/>
            <person name="Ovreas L."/>
            <person name="Rohde M."/>
            <person name="Galperin M.Y."/>
            <person name="Jogler C."/>
        </authorList>
    </citation>
    <scope>NUCLEOTIDE SEQUENCE [LARGE SCALE GENOMIC DNA]</scope>
    <source>
        <strain evidence="2 3">Pr1d</strain>
    </source>
</reference>
<dbReference type="KEGG" id="bgok:Pr1d_43610"/>
<evidence type="ECO:0000313" key="3">
    <source>
        <dbReference type="Proteomes" id="UP000323917"/>
    </source>
</evidence>
<accession>A0A5B9QSB5</accession>
<dbReference type="RefSeq" id="WP_148075304.1">
    <property type="nucleotide sequence ID" value="NZ_CP042913.1"/>
</dbReference>
<protein>
    <recommendedName>
        <fullName evidence="4">PEP-CTERM protein-sorting domain-containing protein</fullName>
    </recommendedName>
</protein>
<gene>
    <name evidence="2" type="ORF">Pr1d_43610</name>
</gene>
<feature type="signal peptide" evidence="1">
    <location>
        <begin position="1"/>
        <end position="16"/>
    </location>
</feature>
<evidence type="ECO:0000313" key="2">
    <source>
        <dbReference type="EMBL" id="QEG37021.1"/>
    </source>
</evidence>
<organism evidence="2 3">
    <name type="scientific">Bythopirellula goksoeyrii</name>
    <dbReference type="NCBI Taxonomy" id="1400387"/>
    <lineage>
        <taxon>Bacteria</taxon>
        <taxon>Pseudomonadati</taxon>
        <taxon>Planctomycetota</taxon>
        <taxon>Planctomycetia</taxon>
        <taxon>Pirellulales</taxon>
        <taxon>Lacipirellulaceae</taxon>
        <taxon>Bythopirellula</taxon>
    </lineage>
</organism>
<dbReference type="Proteomes" id="UP000323917">
    <property type="component" value="Chromosome"/>
</dbReference>
<name>A0A5B9QSB5_9BACT</name>
<dbReference type="EMBL" id="CP042913">
    <property type="protein sequence ID" value="QEG37021.1"/>
    <property type="molecule type" value="Genomic_DNA"/>
</dbReference>
<dbReference type="AlphaFoldDB" id="A0A5B9QSB5"/>
<keyword evidence="1" id="KW-0732">Signal</keyword>
<evidence type="ECO:0008006" key="4">
    <source>
        <dbReference type="Google" id="ProtNLM"/>
    </source>
</evidence>